<dbReference type="EMBL" id="JACAZI010000023">
    <property type="protein sequence ID" value="KAF7336349.1"/>
    <property type="molecule type" value="Genomic_DNA"/>
</dbReference>
<dbReference type="Proteomes" id="UP000620124">
    <property type="component" value="Unassembled WGS sequence"/>
</dbReference>
<accession>A0A8H6X9D7</accession>
<sequence>MLQYSSILGLHLDATSTSLRMLNELEGKFNLAGPCSLFNTQSKSDPTPSTYWPDNGFDLSTDSMDFNLQVLDEYFASSGAGLDPYTTLFPEAEVSGFARDSMGSISETDTGVENRGFEYFQQPLNWSASMVSQELPALSAPQPSPSPSHTEPDEPISVDENDYIAPRDINLNLDERNVLPGNSKRQRTRSSRAADADSVEAVRPAKRGQH</sequence>
<dbReference type="OrthoDB" id="10443063at2759"/>
<reference evidence="2" key="1">
    <citation type="submission" date="2020-05" db="EMBL/GenBank/DDBJ databases">
        <title>Mycena genomes resolve the evolution of fungal bioluminescence.</title>
        <authorList>
            <person name="Tsai I.J."/>
        </authorList>
    </citation>
    <scope>NUCLEOTIDE SEQUENCE</scope>
    <source>
        <strain evidence="2">CCC161011</strain>
    </source>
</reference>
<comment type="caution">
    <text evidence="2">The sequence shown here is derived from an EMBL/GenBank/DDBJ whole genome shotgun (WGS) entry which is preliminary data.</text>
</comment>
<evidence type="ECO:0000313" key="2">
    <source>
        <dbReference type="EMBL" id="KAF7336349.1"/>
    </source>
</evidence>
<evidence type="ECO:0000313" key="3">
    <source>
        <dbReference type="Proteomes" id="UP000620124"/>
    </source>
</evidence>
<organism evidence="2 3">
    <name type="scientific">Mycena venus</name>
    <dbReference type="NCBI Taxonomy" id="2733690"/>
    <lineage>
        <taxon>Eukaryota</taxon>
        <taxon>Fungi</taxon>
        <taxon>Dikarya</taxon>
        <taxon>Basidiomycota</taxon>
        <taxon>Agaricomycotina</taxon>
        <taxon>Agaricomycetes</taxon>
        <taxon>Agaricomycetidae</taxon>
        <taxon>Agaricales</taxon>
        <taxon>Marasmiineae</taxon>
        <taxon>Mycenaceae</taxon>
        <taxon>Mycena</taxon>
    </lineage>
</organism>
<dbReference type="AlphaFoldDB" id="A0A8H6X9D7"/>
<feature type="compositionally biased region" description="Acidic residues" evidence="1">
    <location>
        <begin position="153"/>
        <end position="162"/>
    </location>
</feature>
<feature type="region of interest" description="Disordered" evidence="1">
    <location>
        <begin position="134"/>
        <end position="210"/>
    </location>
</feature>
<keyword evidence="3" id="KW-1185">Reference proteome</keyword>
<evidence type="ECO:0000256" key="1">
    <source>
        <dbReference type="SAM" id="MobiDB-lite"/>
    </source>
</evidence>
<gene>
    <name evidence="2" type="ORF">MVEN_02183400</name>
</gene>
<name>A0A8H6X9D7_9AGAR</name>
<proteinExistence type="predicted"/>
<protein>
    <submittedName>
        <fullName evidence="2">Uncharacterized protein</fullName>
    </submittedName>
</protein>